<comment type="caution">
    <text evidence="2">The sequence shown here is derived from an EMBL/GenBank/DDBJ whole genome shotgun (WGS) entry which is preliminary data.</text>
</comment>
<dbReference type="Proteomes" id="UP000244335">
    <property type="component" value="Unassembled WGS sequence"/>
</dbReference>
<dbReference type="AlphaFoldDB" id="A0AA92C609"/>
<feature type="transmembrane region" description="Helical" evidence="1">
    <location>
        <begin position="40"/>
        <end position="62"/>
    </location>
</feature>
<feature type="transmembrane region" description="Helical" evidence="1">
    <location>
        <begin position="82"/>
        <end position="103"/>
    </location>
</feature>
<keyword evidence="1" id="KW-1133">Transmembrane helix</keyword>
<proteinExistence type="predicted"/>
<dbReference type="EMBL" id="QDFR01000001">
    <property type="protein sequence ID" value="PVE56669.1"/>
    <property type="molecule type" value="Genomic_DNA"/>
</dbReference>
<feature type="transmembrane region" description="Helical" evidence="1">
    <location>
        <begin position="6"/>
        <end position="28"/>
    </location>
</feature>
<protein>
    <submittedName>
        <fullName evidence="2">DUF2269 domain-containing protein</fullName>
    </submittedName>
</protein>
<keyword evidence="1" id="KW-0472">Membrane</keyword>
<dbReference type="InterPro" id="IPR018729">
    <property type="entry name" value="DUF2269_transmembrane"/>
</dbReference>
<reference evidence="2 3" key="1">
    <citation type="submission" date="2018-04" db="EMBL/GenBank/DDBJ databases">
        <authorList>
            <person name="Hagen T."/>
        </authorList>
    </citation>
    <scope>NUCLEOTIDE SEQUENCE [LARGE SCALE GENOMIC DNA]</scope>
    <source>
        <strain evidence="2 3">TPD7009</strain>
    </source>
</reference>
<accession>A0AA92C609</accession>
<sequence length="161" mass="17719">MTLEDMLRLAHVIGATVLLGTGAGIALFMVMARRSENPTLIAHVAGTVVIADTIFTATAAILQPITGYLLARLIGWPLTQGWIWLSLLLYVFVGLFWLPVVWIQIRLRDIARASADAGSALPPQWFKLYRIWFACGFPAFFAVIAIVWLMLTKPDLPIGIG</sequence>
<feature type="transmembrane region" description="Helical" evidence="1">
    <location>
        <begin position="131"/>
        <end position="151"/>
    </location>
</feature>
<organism evidence="2 3">
    <name type="scientific">Rhizobium rhizogenes</name>
    <name type="common">Agrobacterium rhizogenes</name>
    <dbReference type="NCBI Taxonomy" id="359"/>
    <lineage>
        <taxon>Bacteria</taxon>
        <taxon>Pseudomonadati</taxon>
        <taxon>Pseudomonadota</taxon>
        <taxon>Alphaproteobacteria</taxon>
        <taxon>Hyphomicrobiales</taxon>
        <taxon>Rhizobiaceae</taxon>
        <taxon>Rhizobium/Agrobacterium group</taxon>
        <taxon>Rhizobium</taxon>
    </lineage>
</organism>
<keyword evidence="1" id="KW-0812">Transmembrane</keyword>
<evidence type="ECO:0000313" key="3">
    <source>
        <dbReference type="Proteomes" id="UP000244335"/>
    </source>
</evidence>
<evidence type="ECO:0000313" key="2">
    <source>
        <dbReference type="EMBL" id="PVE56669.1"/>
    </source>
</evidence>
<dbReference type="Pfam" id="PF10027">
    <property type="entry name" value="DUF2269"/>
    <property type="match status" value="1"/>
</dbReference>
<evidence type="ECO:0000256" key="1">
    <source>
        <dbReference type="SAM" id="Phobius"/>
    </source>
</evidence>
<name>A0AA92C609_RHIRH</name>
<dbReference type="RefSeq" id="WP_116492303.1">
    <property type="nucleotide sequence ID" value="NZ_QDFR01000001.1"/>
</dbReference>
<gene>
    <name evidence="2" type="ORF">DC430_02535</name>
</gene>